<feature type="binding site" evidence="10">
    <location>
        <position position="44"/>
    </location>
    <ligand>
        <name>Mg(2+)</name>
        <dbReference type="ChEBI" id="CHEBI:18420"/>
    </ligand>
</feature>
<keyword evidence="3 10" id="KW-0540">Nuclease</keyword>
<keyword evidence="7 10" id="KW-0378">Hydrolase</keyword>
<dbReference type="Pfam" id="PF04493">
    <property type="entry name" value="Endonuclease_5"/>
    <property type="match status" value="1"/>
</dbReference>
<keyword evidence="9 10" id="KW-0234">DNA repair</keyword>
<protein>
    <recommendedName>
        <fullName evidence="10">Endonuclease V</fullName>
        <ecNumber evidence="10">3.1.21.7</ecNumber>
    </recommendedName>
    <alternativeName>
        <fullName evidence="10">Deoxyinosine 3'endonuclease</fullName>
    </alternativeName>
    <alternativeName>
        <fullName evidence="10">Deoxyribonuclease V</fullName>
        <shortName evidence="10">DNase V</shortName>
    </alternativeName>
</protein>
<evidence type="ECO:0000256" key="8">
    <source>
        <dbReference type="ARBA" id="ARBA00022842"/>
    </source>
</evidence>
<evidence type="ECO:0000256" key="2">
    <source>
        <dbReference type="ARBA" id="ARBA00022490"/>
    </source>
</evidence>
<name>A0A846YZA6_9ACTN</name>
<proteinExistence type="inferred from homology"/>
<evidence type="ECO:0000256" key="6">
    <source>
        <dbReference type="ARBA" id="ARBA00022763"/>
    </source>
</evidence>
<keyword evidence="2 10" id="KW-0963">Cytoplasm</keyword>
<dbReference type="GO" id="GO:0003727">
    <property type="term" value="F:single-stranded RNA binding"/>
    <property type="evidence" value="ECO:0007669"/>
    <property type="project" value="TreeGrafter"/>
</dbReference>
<dbReference type="GO" id="GO:0005737">
    <property type="term" value="C:cytoplasm"/>
    <property type="evidence" value="ECO:0007669"/>
    <property type="project" value="UniProtKB-SubCell"/>
</dbReference>
<dbReference type="FunFam" id="3.30.2170.10:FF:000007">
    <property type="entry name" value="Endonuclease V"/>
    <property type="match status" value="1"/>
</dbReference>
<dbReference type="EC" id="3.1.21.7" evidence="10"/>
<keyword evidence="4 10" id="KW-0479">Metal-binding</keyword>
<evidence type="ECO:0000256" key="9">
    <source>
        <dbReference type="ARBA" id="ARBA00023204"/>
    </source>
</evidence>
<evidence type="ECO:0000256" key="3">
    <source>
        <dbReference type="ARBA" id="ARBA00022722"/>
    </source>
</evidence>
<keyword evidence="5 10" id="KW-0255">Endonuclease</keyword>
<accession>A0A846YZA6</accession>
<comment type="similarity">
    <text evidence="10">Belongs to the endonuclease V family.</text>
</comment>
<dbReference type="HAMAP" id="MF_00801">
    <property type="entry name" value="Endonuclease_5"/>
    <property type="match status" value="1"/>
</dbReference>
<evidence type="ECO:0000256" key="7">
    <source>
        <dbReference type="ARBA" id="ARBA00022801"/>
    </source>
</evidence>
<dbReference type="GO" id="GO:0006281">
    <property type="term" value="P:DNA repair"/>
    <property type="evidence" value="ECO:0007669"/>
    <property type="project" value="UniProtKB-UniRule"/>
</dbReference>
<dbReference type="GO" id="GO:0043737">
    <property type="term" value="F:deoxyribonuclease V activity"/>
    <property type="evidence" value="ECO:0007669"/>
    <property type="project" value="UniProtKB-UniRule"/>
</dbReference>
<comment type="cofactor">
    <cofactor evidence="10">
        <name>Mg(2+)</name>
        <dbReference type="ChEBI" id="CHEBI:18420"/>
    </cofactor>
</comment>
<evidence type="ECO:0000313" key="12">
    <source>
        <dbReference type="Proteomes" id="UP000579250"/>
    </source>
</evidence>
<dbReference type="PANTHER" id="PTHR28511">
    <property type="entry name" value="ENDONUCLEASE V"/>
    <property type="match status" value="1"/>
</dbReference>
<dbReference type="AlphaFoldDB" id="A0A846YZA6"/>
<gene>
    <name evidence="10" type="primary">nfi</name>
    <name evidence="11" type="ORF">HGB48_19365</name>
</gene>
<comment type="function">
    <text evidence="10">DNA repair enzyme involved in the repair of deaminated bases. Selectively cleaves double-stranded DNA at the second phosphodiester bond 3' to a deoxyinosine leaving behind the intact lesion on the nicked DNA.</text>
</comment>
<organism evidence="11 12">
    <name type="scientific">Actinomadura latina</name>
    <dbReference type="NCBI Taxonomy" id="163603"/>
    <lineage>
        <taxon>Bacteria</taxon>
        <taxon>Bacillati</taxon>
        <taxon>Actinomycetota</taxon>
        <taxon>Actinomycetes</taxon>
        <taxon>Streptosporangiales</taxon>
        <taxon>Thermomonosporaceae</taxon>
        <taxon>Actinomadura</taxon>
    </lineage>
</organism>
<evidence type="ECO:0000256" key="4">
    <source>
        <dbReference type="ARBA" id="ARBA00022723"/>
    </source>
</evidence>
<evidence type="ECO:0000313" key="11">
    <source>
        <dbReference type="EMBL" id="NKZ05889.1"/>
    </source>
</evidence>
<dbReference type="GO" id="GO:0016891">
    <property type="term" value="F:RNA endonuclease activity producing 5'-phosphomonoesters, hydrolytic mechanism"/>
    <property type="evidence" value="ECO:0007669"/>
    <property type="project" value="TreeGrafter"/>
</dbReference>
<evidence type="ECO:0000256" key="1">
    <source>
        <dbReference type="ARBA" id="ARBA00004496"/>
    </source>
</evidence>
<evidence type="ECO:0000256" key="10">
    <source>
        <dbReference type="HAMAP-Rule" id="MF_00801"/>
    </source>
</evidence>
<dbReference type="Proteomes" id="UP000579250">
    <property type="component" value="Unassembled WGS sequence"/>
</dbReference>
<keyword evidence="8 10" id="KW-0460">Magnesium</keyword>
<reference evidence="11 12" key="1">
    <citation type="submission" date="2020-04" db="EMBL/GenBank/DDBJ databases">
        <title>MicrobeNet Type strains.</title>
        <authorList>
            <person name="Nicholson A.C."/>
        </authorList>
    </citation>
    <scope>NUCLEOTIDE SEQUENCE [LARGE SCALE GENOMIC DNA]</scope>
    <source>
        <strain evidence="11 12">ATCC BAA-277</strain>
    </source>
</reference>
<comment type="catalytic activity">
    <reaction evidence="10">
        <text>Endonucleolytic cleavage at apurinic or apyrimidinic sites to products with a 5'-phosphate.</text>
        <dbReference type="EC" id="3.1.21.7"/>
    </reaction>
</comment>
<dbReference type="Gene3D" id="3.30.2170.10">
    <property type="entry name" value="archaeoglobus fulgidus dsm 4304 superfamily"/>
    <property type="match status" value="1"/>
</dbReference>
<dbReference type="GO" id="GO:0000287">
    <property type="term" value="F:magnesium ion binding"/>
    <property type="evidence" value="ECO:0007669"/>
    <property type="project" value="UniProtKB-UniRule"/>
</dbReference>
<keyword evidence="6 10" id="KW-0227">DNA damage</keyword>
<sequence>MEVRELHAWPGTAEEAEAIQDRLRPMLELDVPGPGAPRTVAGLDVSYAGDGGGTGTRLAAAAVVLDGATLEVLEESVAVGTAAFPYVPGLFAFRELPTLLDALRGLTTTPDLLVCDGFGVAHPRRFGLACHLGVLTGLPAIGVGKTAFVGTYEQPGARRGDASPLLDGGEVVGRVLRTRDGVKPVFVSVGHRTDLDTACRNVLSLTPEYRLPETTRRADRLSRDALSSVERG</sequence>
<feature type="binding site" evidence="10">
    <location>
        <position position="116"/>
    </location>
    <ligand>
        <name>Mg(2+)</name>
        <dbReference type="ChEBI" id="CHEBI:18420"/>
    </ligand>
</feature>
<comment type="caution">
    <text evidence="11">The sequence shown here is derived from an EMBL/GenBank/DDBJ whole genome shotgun (WGS) entry which is preliminary data.</text>
</comment>
<dbReference type="PANTHER" id="PTHR28511:SF1">
    <property type="entry name" value="ENDONUCLEASE V"/>
    <property type="match status" value="1"/>
</dbReference>
<dbReference type="InterPro" id="IPR007581">
    <property type="entry name" value="Endonuclease-V"/>
</dbReference>
<dbReference type="EMBL" id="JAAXPI010000027">
    <property type="protein sequence ID" value="NKZ05889.1"/>
    <property type="molecule type" value="Genomic_DNA"/>
</dbReference>
<keyword evidence="12" id="KW-1185">Reference proteome</keyword>
<dbReference type="CDD" id="cd06559">
    <property type="entry name" value="Endonuclease_V"/>
    <property type="match status" value="1"/>
</dbReference>
<evidence type="ECO:0000256" key="5">
    <source>
        <dbReference type="ARBA" id="ARBA00022759"/>
    </source>
</evidence>
<dbReference type="RefSeq" id="WP_067631994.1">
    <property type="nucleotide sequence ID" value="NZ_JAAXPI010000027.1"/>
</dbReference>
<comment type="subcellular location">
    <subcellularLocation>
        <location evidence="1 10">Cytoplasm</location>
    </subcellularLocation>
</comment>
<feature type="site" description="Interaction with target DNA" evidence="10">
    <location>
        <position position="86"/>
    </location>
</feature>